<dbReference type="GO" id="GO:0016740">
    <property type="term" value="F:transferase activity"/>
    <property type="evidence" value="ECO:0007669"/>
    <property type="project" value="UniProtKB-KW"/>
</dbReference>
<dbReference type="RefSeq" id="WP_164037427.1">
    <property type="nucleotide sequence ID" value="NZ_JAAGNZ010000001.1"/>
</dbReference>
<dbReference type="EMBL" id="JAAGNZ010000001">
    <property type="protein sequence ID" value="NEU67441.1"/>
    <property type="molecule type" value="Genomic_DNA"/>
</dbReference>
<gene>
    <name evidence="1" type="ORF">GK091_11160</name>
</gene>
<sequence>MLNIVFLCPSLEPGRDGVGDYTRQLASELILQGHQVSLVALNDKALTDECMGVQTANGVSIPVLRIPAIWSSKQRFERAKKWVDTIEPDWLSLQYVPFGFHNKGLTFGLGNYLKQLGCDRKWHIMFHELWVGMEQEASFKHKIWGLLQEALVYALLTKLDPSVVHTHTQLYQLSIAKGNSNVAILPLPSNIPVYSYNNQLLHKDKKLESTISFVIFGSVHHGAPVKEFASEVSHFCKSTGLLAELVLIGKYSVEQQRWKKAWLDQALSVIDTGEQPATKVSEALSNATFGITTTPFALVDKSSVVATMKAHGLPVICVSRPWKPRNSFILKLPTGILDYQVGNLKQYLLTQHSELKSYKLVEIVTQFLHDLHNN</sequence>
<dbReference type="SUPFAM" id="SSF53756">
    <property type="entry name" value="UDP-Glycosyltransferase/glycogen phosphorylase"/>
    <property type="match status" value="1"/>
</dbReference>
<evidence type="ECO:0000313" key="1">
    <source>
        <dbReference type="EMBL" id="NEU67441.1"/>
    </source>
</evidence>
<evidence type="ECO:0000313" key="2">
    <source>
        <dbReference type="Proteomes" id="UP000477386"/>
    </source>
</evidence>
<dbReference type="AlphaFoldDB" id="A0A6M0IJ88"/>
<organism evidence="1 2">
    <name type="scientific">Spirosoma agri</name>
    <dbReference type="NCBI Taxonomy" id="1987381"/>
    <lineage>
        <taxon>Bacteria</taxon>
        <taxon>Pseudomonadati</taxon>
        <taxon>Bacteroidota</taxon>
        <taxon>Cytophagia</taxon>
        <taxon>Cytophagales</taxon>
        <taxon>Cytophagaceae</taxon>
        <taxon>Spirosoma</taxon>
    </lineage>
</organism>
<keyword evidence="2" id="KW-1185">Reference proteome</keyword>
<reference evidence="1 2" key="1">
    <citation type="submission" date="2020-02" db="EMBL/GenBank/DDBJ databases">
        <title>Draft genome sequence of two Spirosoma agri KCTC 52727 and Spirosoma terrae KCTC 52035.</title>
        <authorList>
            <person name="Rojas J."/>
            <person name="Ambika Manirajan B."/>
            <person name="Ratering S."/>
            <person name="Suarez C."/>
            <person name="Schnell S."/>
        </authorList>
    </citation>
    <scope>NUCLEOTIDE SEQUENCE [LARGE SCALE GENOMIC DNA]</scope>
    <source>
        <strain evidence="1 2">KCTC 52727</strain>
    </source>
</reference>
<name>A0A6M0IJ88_9BACT</name>
<accession>A0A6M0IJ88</accession>
<dbReference type="Proteomes" id="UP000477386">
    <property type="component" value="Unassembled WGS sequence"/>
</dbReference>
<comment type="caution">
    <text evidence="1">The sequence shown here is derived from an EMBL/GenBank/DDBJ whole genome shotgun (WGS) entry which is preliminary data.</text>
</comment>
<dbReference type="Gene3D" id="3.40.50.2000">
    <property type="entry name" value="Glycogen Phosphorylase B"/>
    <property type="match status" value="1"/>
</dbReference>
<keyword evidence="1" id="KW-0808">Transferase</keyword>
<proteinExistence type="predicted"/>
<protein>
    <submittedName>
        <fullName evidence="1">Glycosyltransferase family 4 protein</fullName>
    </submittedName>
</protein>